<dbReference type="InterPro" id="IPR016181">
    <property type="entry name" value="Acyl_CoA_acyltransferase"/>
</dbReference>
<feature type="domain" description="N-acetyltransferase" evidence="1">
    <location>
        <begin position="123"/>
        <end position="259"/>
    </location>
</feature>
<dbReference type="PROSITE" id="PS51186">
    <property type="entry name" value="GNAT"/>
    <property type="match status" value="1"/>
</dbReference>
<protein>
    <submittedName>
        <fullName evidence="2">GNAT family N-acetyltransferase</fullName>
    </submittedName>
</protein>
<proteinExistence type="predicted"/>
<dbReference type="Proteomes" id="UP001206206">
    <property type="component" value="Unassembled WGS sequence"/>
</dbReference>
<dbReference type="InterPro" id="IPR000182">
    <property type="entry name" value="GNAT_dom"/>
</dbReference>
<dbReference type="CDD" id="cd04301">
    <property type="entry name" value="NAT_SF"/>
    <property type="match status" value="1"/>
</dbReference>
<name>A0ABT1P689_9ACTN</name>
<organism evidence="2 3">
    <name type="scientific">Streptantibioticus rubrisoli</name>
    <dbReference type="NCBI Taxonomy" id="1387313"/>
    <lineage>
        <taxon>Bacteria</taxon>
        <taxon>Bacillati</taxon>
        <taxon>Actinomycetota</taxon>
        <taxon>Actinomycetes</taxon>
        <taxon>Kitasatosporales</taxon>
        <taxon>Streptomycetaceae</taxon>
        <taxon>Streptantibioticus</taxon>
    </lineage>
</organism>
<accession>A0ABT1P689</accession>
<dbReference type="Gene3D" id="3.40.630.30">
    <property type="match status" value="1"/>
</dbReference>
<dbReference type="EMBL" id="JANFNH010000001">
    <property type="protein sequence ID" value="MCQ4040898.1"/>
    <property type="molecule type" value="Genomic_DNA"/>
</dbReference>
<dbReference type="RefSeq" id="WP_255924831.1">
    <property type="nucleotide sequence ID" value="NZ_JANFNH010000001.1"/>
</dbReference>
<evidence type="ECO:0000259" key="1">
    <source>
        <dbReference type="PROSITE" id="PS51186"/>
    </source>
</evidence>
<evidence type="ECO:0000313" key="3">
    <source>
        <dbReference type="Proteomes" id="UP001206206"/>
    </source>
</evidence>
<reference evidence="2 3" key="1">
    <citation type="submission" date="2022-06" db="EMBL/GenBank/DDBJ databases">
        <title>Draft genome sequence of type strain Streptomyces rubrisoli DSM 42083.</title>
        <authorList>
            <person name="Duangmal K."/>
            <person name="Klaysubun C."/>
        </authorList>
    </citation>
    <scope>NUCLEOTIDE SEQUENCE [LARGE SCALE GENOMIC DNA]</scope>
    <source>
        <strain evidence="2 3">DSM 42083</strain>
    </source>
</reference>
<comment type="caution">
    <text evidence="2">The sequence shown here is derived from an EMBL/GenBank/DDBJ whole genome shotgun (WGS) entry which is preliminary data.</text>
</comment>
<keyword evidence="3" id="KW-1185">Reference proteome</keyword>
<evidence type="ECO:0000313" key="2">
    <source>
        <dbReference type="EMBL" id="MCQ4040898.1"/>
    </source>
</evidence>
<gene>
    <name evidence="2" type="ORF">NON19_02360</name>
</gene>
<sequence>MHSETVLAAYDQQMRRGARADGPGARVERIGNVVRHFGTERDWNGVLWSDLDADTADAAIAEQVAFFGALGVDDFEWKLYSHDRPADLGRRLGAAGFTPRPQEALMVAEIGELATGVNLPAGIHLRPVATAADVDLVVDVHERVFGADGSRLRHRLLAQLAEAPDTVMAVLAMAADQPVCAARLELHAGADFASLWGGGTLPAWRGKGIYRALIAYRAAIAAERGYQYLQVDASDESRPILGRLGFVRLSTTTPYLYQF</sequence>
<dbReference type="SUPFAM" id="SSF55729">
    <property type="entry name" value="Acyl-CoA N-acyltransferases (Nat)"/>
    <property type="match status" value="1"/>
</dbReference>